<accession>A0A1E1F4P5</accession>
<protein>
    <submittedName>
        <fullName evidence="1">Replicative primase/helicase</fullName>
    </submittedName>
</protein>
<keyword evidence="1" id="KW-0347">Helicase</keyword>
<dbReference type="AlphaFoldDB" id="A0A1E1F4P5"/>
<reference evidence="1 2" key="1">
    <citation type="submission" date="2016-10" db="EMBL/GenBank/DDBJ databases">
        <title>Complete Genome Sequence of the Nonylphenol-Degrading Bacterium Sphingobium cloacae JCM 10874T.</title>
        <authorList>
            <person name="Ootsuka M."/>
            <person name="Nishizawa T."/>
            <person name="Ohta H."/>
        </authorList>
    </citation>
    <scope>NUCLEOTIDE SEQUENCE [LARGE SCALE GENOMIC DNA]</scope>
    <source>
        <strain evidence="1 2">JCM 10874</strain>
    </source>
</reference>
<dbReference type="GO" id="GO:0004386">
    <property type="term" value="F:helicase activity"/>
    <property type="evidence" value="ECO:0007669"/>
    <property type="project" value="UniProtKB-KW"/>
</dbReference>
<organism evidence="1 2">
    <name type="scientific">Sphingobium cloacae</name>
    <dbReference type="NCBI Taxonomy" id="120107"/>
    <lineage>
        <taxon>Bacteria</taxon>
        <taxon>Pseudomonadati</taxon>
        <taxon>Pseudomonadota</taxon>
        <taxon>Alphaproteobacteria</taxon>
        <taxon>Sphingomonadales</taxon>
        <taxon>Sphingomonadaceae</taxon>
        <taxon>Sphingobium</taxon>
    </lineage>
</organism>
<evidence type="ECO:0000313" key="1">
    <source>
        <dbReference type="EMBL" id="BAV65432.1"/>
    </source>
</evidence>
<keyword evidence="1" id="KW-0378">Hydrolase</keyword>
<name>A0A1E1F4P5_9SPHN</name>
<dbReference type="RefSeq" id="WP_123905512.1">
    <property type="nucleotide sequence ID" value="NZ_AP017655.1"/>
</dbReference>
<keyword evidence="2" id="KW-1185">Reference proteome</keyword>
<dbReference type="EMBL" id="AP017655">
    <property type="protein sequence ID" value="BAV65432.1"/>
    <property type="molecule type" value="Genomic_DNA"/>
</dbReference>
<evidence type="ECO:0000313" key="2">
    <source>
        <dbReference type="Proteomes" id="UP000218272"/>
    </source>
</evidence>
<sequence length="491" mass="53740">MQDKDEVQPPSGLVGEVAKFIYEAAHRQVPEVAIAGALALIAGIVGRAFNISGTGLNHYIMLLAPTGTGKEAINSGISKLIGVLTDITSPHFVSNADKFIGPADMASGQGLLRDLSSRQPPCYVAIVGEFTLKLKQLAKPNASSAEMALLRVLLDAYNKSGSGQFIGATVYSNTANNTGRIDMPALSIIGEGTNDTFNDVVDEHMIANGLLARFNIIEYSGPRPRRNRNAPFAMPDAHMMTRLAALVKKCVSDNLANRVTVVGIEHDAEAFLDALDEYADDQINASGSPVTKHLWNRAHKKALKLSALLAVGCDHDRPVVTLEHATWARQQVERDIRRLISKFEEGDVGSAVGDAMLQQTKVLKAFNECLAKPFDQLGQIYGGTIEMHAAGIVTHKYIFNRCNNLKIFREDRRTSKFALEAAIQGLIDNGEIVRRPGHQVERGCGRSFLSYTRAKYNPDNDIERIKAQLFFGDDFSTVFDKKEQVFDVRSV</sequence>
<gene>
    <name evidence="1" type="ORF">SCLO_1023920</name>
</gene>
<proteinExistence type="predicted"/>
<dbReference type="OrthoDB" id="5453446at2"/>
<keyword evidence="1" id="KW-0547">Nucleotide-binding</keyword>
<keyword evidence="1" id="KW-0067">ATP-binding</keyword>
<dbReference type="Proteomes" id="UP000218272">
    <property type="component" value="Chromosome SCLO_1"/>
</dbReference>
<dbReference type="KEGG" id="sclo:SCLO_1023920"/>